<organism evidence="11 12">
    <name type="scientific">[Mycoplasma] gypis</name>
    <dbReference type="NCBI Taxonomy" id="92404"/>
    <lineage>
        <taxon>Bacteria</taxon>
        <taxon>Bacillati</taxon>
        <taxon>Mycoplasmatota</taxon>
        <taxon>Mycoplasmoidales</taxon>
        <taxon>Metamycoplasmataceae</taxon>
        <taxon>Metamycoplasma</taxon>
    </lineage>
</organism>
<dbReference type="PRINTS" id="PR00051">
    <property type="entry name" value="DNAA"/>
</dbReference>
<accession>A0ABZ2RPV0</accession>
<evidence type="ECO:0000256" key="3">
    <source>
        <dbReference type="ARBA" id="ARBA00022741"/>
    </source>
</evidence>
<dbReference type="EMBL" id="CP148066">
    <property type="protein sequence ID" value="WXL28405.1"/>
    <property type="molecule type" value="Genomic_DNA"/>
</dbReference>
<dbReference type="InterPro" id="IPR013317">
    <property type="entry name" value="DnaA_dom"/>
</dbReference>
<dbReference type="Gene3D" id="3.40.50.300">
    <property type="entry name" value="P-loop containing nucleotide triphosphate hydrolases"/>
    <property type="match status" value="1"/>
</dbReference>
<keyword evidence="5" id="KW-0446">Lipid-binding</keyword>
<feature type="domain" description="AAA+ ATPase" evidence="9">
    <location>
        <begin position="153"/>
        <end position="306"/>
    </location>
</feature>
<keyword evidence="12" id="KW-1185">Reference proteome</keyword>
<reference evidence="11" key="1">
    <citation type="submission" date="2024-03" db="EMBL/GenBank/DDBJ databases">
        <title>Complete genome sequence of Mycoplasma gypis type strain B1/T1.</title>
        <authorList>
            <person name="Spergser J."/>
        </authorList>
    </citation>
    <scope>NUCLEOTIDE SEQUENCE [LARGE SCALE GENOMIC DNA]</scope>
    <source>
        <strain evidence="11">B1/T1</strain>
    </source>
</reference>
<keyword evidence="1" id="KW-0963">Cytoplasm</keyword>
<dbReference type="RefSeq" id="WP_205499484.1">
    <property type="nucleotide sequence ID" value="NZ_CP148066.1"/>
</dbReference>
<comment type="similarity">
    <text evidence="8">Belongs to the DnaA family.</text>
</comment>
<dbReference type="SMART" id="SM00382">
    <property type="entry name" value="AAA"/>
    <property type="match status" value="1"/>
</dbReference>
<evidence type="ECO:0000259" key="10">
    <source>
        <dbReference type="SMART" id="SM00760"/>
    </source>
</evidence>
<name>A0ABZ2RPV0_9BACT</name>
<dbReference type="SMART" id="SM00760">
    <property type="entry name" value="Bac_DnaA_C"/>
    <property type="match status" value="1"/>
</dbReference>
<protein>
    <recommendedName>
        <fullName evidence="7">Chromosomal replication initiator protein DnaA</fullName>
    </recommendedName>
</protein>
<evidence type="ECO:0000259" key="9">
    <source>
        <dbReference type="SMART" id="SM00382"/>
    </source>
</evidence>
<keyword evidence="3 7" id="KW-0547">Nucleotide-binding</keyword>
<proteinExistence type="inferred from homology"/>
<dbReference type="CDD" id="cd00009">
    <property type="entry name" value="AAA"/>
    <property type="match status" value="1"/>
</dbReference>
<gene>
    <name evidence="11" type="primary">dnaA</name>
    <name evidence="11" type="ORF">WG616_00005</name>
</gene>
<dbReference type="InterPro" id="IPR020591">
    <property type="entry name" value="Chromosome_initiator_DnaA-like"/>
</dbReference>
<dbReference type="PANTHER" id="PTHR30050">
    <property type="entry name" value="CHROMOSOMAL REPLICATION INITIATOR PROTEIN DNAA"/>
    <property type="match status" value="1"/>
</dbReference>
<evidence type="ECO:0000256" key="2">
    <source>
        <dbReference type="ARBA" id="ARBA00022705"/>
    </source>
</evidence>
<evidence type="ECO:0000256" key="5">
    <source>
        <dbReference type="ARBA" id="ARBA00023121"/>
    </source>
</evidence>
<evidence type="ECO:0000256" key="4">
    <source>
        <dbReference type="ARBA" id="ARBA00022840"/>
    </source>
</evidence>
<evidence type="ECO:0000256" key="6">
    <source>
        <dbReference type="ARBA" id="ARBA00023125"/>
    </source>
</evidence>
<evidence type="ECO:0000256" key="1">
    <source>
        <dbReference type="ARBA" id="ARBA00022490"/>
    </source>
</evidence>
<dbReference type="Gene3D" id="1.10.1750.10">
    <property type="match status" value="1"/>
</dbReference>
<evidence type="ECO:0000256" key="7">
    <source>
        <dbReference type="RuleBase" id="RU000577"/>
    </source>
</evidence>
<sequence>MSSETSQKINKKIDLENQTKLMQKEFANSGFSEENAFLYNSFLRNLQIIEIVEDTYCLLTTDKELEELEKPENKSYIRRVLAEIAQKPVQVIFQTSPDVKPFIEKIQPKKQTKEIVSNINSSLTLDKYTTGEFNKNAMLGAMSVINNNTSQAIFSPLFIHAPSGFGKTHLLHAIGNELIKKGQSCFYINPDFFTRDLVVHLQNKNQDGINEIIDKCSKYDCLMFDDVQQFRSRESTLNVLFNIINNHISNKKQIIICADKTPEELGGFEERFITRFSGGITFAITQPQTEDIIKIFKFKILAAGMDPNVFDEESYKFLARNFSNSIRSIEGAVNKINLFRINDKDFRFDLSYLKFIFNASEQIAETISPDKVIDSVCKYYKVDRKDIIGKNRSKEIVVARRIAIWIIRNSFDMSYAAIGKKFGGQSHSNIINSVEEIDKEIKINTSIKMAITKIKENIKKIN</sequence>
<keyword evidence="4 7" id="KW-0067">ATP-binding</keyword>
<evidence type="ECO:0000313" key="12">
    <source>
        <dbReference type="Proteomes" id="UP001460679"/>
    </source>
</evidence>
<dbReference type="SUPFAM" id="SSF52540">
    <property type="entry name" value="P-loop containing nucleoside triphosphate hydrolases"/>
    <property type="match status" value="1"/>
</dbReference>
<dbReference type="NCBIfam" id="NF001154">
    <property type="entry name" value="PRK00149.3-3"/>
    <property type="match status" value="1"/>
</dbReference>
<evidence type="ECO:0000313" key="11">
    <source>
        <dbReference type="EMBL" id="WXL28405.1"/>
    </source>
</evidence>
<dbReference type="Pfam" id="PF08299">
    <property type="entry name" value="Bac_DnaA_C"/>
    <property type="match status" value="1"/>
</dbReference>
<keyword evidence="6 7" id="KW-0238">DNA-binding</keyword>
<dbReference type="PANTHER" id="PTHR30050:SF2">
    <property type="entry name" value="CHROMOSOMAL REPLICATION INITIATOR PROTEIN DNAA"/>
    <property type="match status" value="1"/>
</dbReference>
<dbReference type="Proteomes" id="UP001460679">
    <property type="component" value="Chromosome"/>
</dbReference>
<dbReference type="InterPro" id="IPR013159">
    <property type="entry name" value="DnaA_C"/>
</dbReference>
<dbReference type="InterPro" id="IPR010921">
    <property type="entry name" value="Trp_repressor/repl_initiator"/>
</dbReference>
<feature type="domain" description="Chromosomal replication initiator DnaA C-terminal" evidence="10">
    <location>
        <begin position="368"/>
        <end position="437"/>
    </location>
</feature>
<comment type="function">
    <text evidence="7">Plays an essential role in the initiation and regulation of chromosomal replication. ATP-DnaA binds to the origin of replication (oriC) to initiate formation of the DNA replication initiation complex once per cell cycle. Binds the DnaA box (a 9 base pair repeat at the origin) and separates the double-stranded (ds)DNA. Forms a right-handed helical filament on oriC DNA; dsDNA binds to the exterior of the filament while single-stranded (ss)DNA is stabiized in the filament's interior. The ATP-DnaA-oriC complex binds and stabilizes one strand of the AT-rich DNA unwinding element (DUE), permitting loading of DNA polymerase. After initiation quickly degrades to an ADP-DnaA complex that is not apt for DNA replication. Binds acidic phospholipids.</text>
</comment>
<keyword evidence="2 7" id="KW-0235">DNA replication</keyword>
<dbReference type="InterPro" id="IPR027417">
    <property type="entry name" value="P-loop_NTPase"/>
</dbReference>
<dbReference type="Pfam" id="PF00308">
    <property type="entry name" value="Bac_DnaA"/>
    <property type="match status" value="1"/>
</dbReference>
<dbReference type="CDD" id="cd06571">
    <property type="entry name" value="Bac_DnaA_C"/>
    <property type="match status" value="1"/>
</dbReference>
<dbReference type="SUPFAM" id="SSF48295">
    <property type="entry name" value="TrpR-like"/>
    <property type="match status" value="1"/>
</dbReference>
<evidence type="ECO:0000256" key="8">
    <source>
        <dbReference type="RuleBase" id="RU004227"/>
    </source>
</evidence>
<dbReference type="InterPro" id="IPR003593">
    <property type="entry name" value="AAA+_ATPase"/>
</dbReference>